<evidence type="ECO:0000313" key="1">
    <source>
        <dbReference type="EMBL" id="GAT47084.1"/>
    </source>
</evidence>
<keyword evidence="2" id="KW-1185">Reference proteome</keyword>
<dbReference type="InterPro" id="IPR015421">
    <property type="entry name" value="PyrdxlP-dep_Trfase_major"/>
</dbReference>
<evidence type="ECO:0000313" key="2">
    <source>
        <dbReference type="Proteomes" id="UP000815677"/>
    </source>
</evidence>
<reference evidence="1" key="1">
    <citation type="submission" date="2014-09" db="EMBL/GenBank/DDBJ databases">
        <title>Genome sequence of the luminous mushroom Mycena chlorophos for searching fungal bioluminescence genes.</title>
        <authorList>
            <person name="Tanaka Y."/>
            <person name="Kasuga D."/>
            <person name="Oba Y."/>
            <person name="Hase S."/>
            <person name="Sato K."/>
            <person name="Oba Y."/>
            <person name="Sakakibara Y."/>
        </authorList>
    </citation>
    <scope>NUCLEOTIDE SEQUENCE</scope>
</reference>
<dbReference type="Gene3D" id="3.40.640.10">
    <property type="entry name" value="Type I PLP-dependent aspartate aminotransferase-like (Major domain)"/>
    <property type="match status" value="1"/>
</dbReference>
<protein>
    <submittedName>
        <fullName evidence="1">Uncharacterized protein</fullName>
    </submittedName>
</protein>
<dbReference type="EMBL" id="DF843160">
    <property type="protein sequence ID" value="GAT47084.1"/>
    <property type="molecule type" value="Genomic_DNA"/>
</dbReference>
<sequence>MSAVVDVAPFISKRARLWKACGIRGLLPLENIPGIISMRAGEPNSATFPFESITMKLRPTLAGLQPSHDSDDPFTITLEGAELISGLKYYTD</sequence>
<proteinExistence type="predicted"/>
<organism evidence="1 2">
    <name type="scientific">Mycena chlorophos</name>
    <name type="common">Agaric fungus</name>
    <name type="synonym">Agaricus chlorophos</name>
    <dbReference type="NCBI Taxonomy" id="658473"/>
    <lineage>
        <taxon>Eukaryota</taxon>
        <taxon>Fungi</taxon>
        <taxon>Dikarya</taxon>
        <taxon>Basidiomycota</taxon>
        <taxon>Agaricomycotina</taxon>
        <taxon>Agaricomycetes</taxon>
        <taxon>Agaricomycetidae</taxon>
        <taxon>Agaricales</taxon>
        <taxon>Marasmiineae</taxon>
        <taxon>Mycenaceae</taxon>
        <taxon>Mycena</taxon>
    </lineage>
</organism>
<name>A0ABQ0L7F5_MYCCL</name>
<accession>A0ABQ0L7F5</accession>
<dbReference type="Proteomes" id="UP000815677">
    <property type="component" value="Unassembled WGS sequence"/>
</dbReference>
<gene>
    <name evidence="1" type="ORF">MCHLO_04568</name>
</gene>